<evidence type="ECO:0000259" key="1">
    <source>
        <dbReference type="Pfam" id="PF00149"/>
    </source>
</evidence>
<proteinExistence type="predicted"/>
<dbReference type="Gene3D" id="3.60.21.10">
    <property type="match status" value="2"/>
</dbReference>
<dbReference type="Proteomes" id="UP001430306">
    <property type="component" value="Unassembled WGS sequence"/>
</dbReference>
<accession>A0ABS8NNI0</accession>
<organism evidence="2 3">
    <name type="scientific">Rhodopirellula halodulae</name>
    <dbReference type="NCBI Taxonomy" id="2894198"/>
    <lineage>
        <taxon>Bacteria</taxon>
        <taxon>Pseudomonadati</taxon>
        <taxon>Planctomycetota</taxon>
        <taxon>Planctomycetia</taxon>
        <taxon>Pirellulales</taxon>
        <taxon>Pirellulaceae</taxon>
        <taxon>Rhodopirellula</taxon>
    </lineage>
</organism>
<protein>
    <submittedName>
        <fullName evidence="2">Metallophosphoesterase</fullName>
    </submittedName>
</protein>
<feature type="domain" description="Calcineurin-like phosphoesterase" evidence="1">
    <location>
        <begin position="46"/>
        <end position="246"/>
    </location>
</feature>
<dbReference type="InterPro" id="IPR029052">
    <property type="entry name" value="Metallo-depent_PP-like"/>
</dbReference>
<dbReference type="RefSeq" id="WP_230276783.1">
    <property type="nucleotide sequence ID" value="NZ_JAJKFW010000063.1"/>
</dbReference>
<evidence type="ECO:0000313" key="2">
    <source>
        <dbReference type="EMBL" id="MCC9645143.1"/>
    </source>
</evidence>
<dbReference type="EMBL" id="JAJKFW010000063">
    <property type="protein sequence ID" value="MCC9645143.1"/>
    <property type="molecule type" value="Genomic_DNA"/>
</dbReference>
<dbReference type="PANTHER" id="PTHR16509">
    <property type="match status" value="1"/>
</dbReference>
<dbReference type="SUPFAM" id="SSF56300">
    <property type="entry name" value="Metallo-dependent phosphatases"/>
    <property type="match status" value="1"/>
</dbReference>
<evidence type="ECO:0000313" key="3">
    <source>
        <dbReference type="Proteomes" id="UP001430306"/>
    </source>
</evidence>
<gene>
    <name evidence="2" type="ORF">LOC71_22925</name>
</gene>
<dbReference type="PANTHER" id="PTHR16509:SF1">
    <property type="entry name" value="MANGANESE-DEPENDENT ADP-RIBOSE_CDP-ALCOHOL DIPHOSPHATASE"/>
    <property type="match status" value="1"/>
</dbReference>
<keyword evidence="3" id="KW-1185">Reference proteome</keyword>
<sequence length="300" mass="33573">MNNVLAHTQPIPRRTLLQHGSLWLAASAPIAKAAFAVEKRSSEAVRIGLVTDLHHADKAPGGSRHYRDTTKKLAEAAKQFRSSSLDCLVELGDLIDAAKTVDTELGYLETINGQFREICKDRHYVLGNHCVDTLKKSEFLEGVGQERSYYSFDRKGIHFIVLDACFREDGVGYERKNFHWTDANIPPAELDWLRKDLKSNEHPVVVLAHQRLDVSDHHGVKNNAVVRDVLEQSGNVKAVFQGHSHQNALKQINGIHYCTLAAMVEGKGIANNGYSVMDVYPDGSIHLEGFMRQSSYDWNS</sequence>
<dbReference type="Pfam" id="PF00149">
    <property type="entry name" value="Metallophos"/>
    <property type="match status" value="1"/>
</dbReference>
<name>A0ABS8NNI0_9BACT</name>
<reference evidence="2" key="1">
    <citation type="submission" date="2021-11" db="EMBL/GenBank/DDBJ databases">
        <title>Genome sequence.</title>
        <authorList>
            <person name="Sun Q."/>
        </authorList>
    </citation>
    <scope>NUCLEOTIDE SEQUENCE</scope>
    <source>
        <strain evidence="2">JC740</strain>
    </source>
</reference>
<dbReference type="InterPro" id="IPR004843">
    <property type="entry name" value="Calcineurin-like_PHP"/>
</dbReference>
<comment type="caution">
    <text evidence="2">The sequence shown here is derived from an EMBL/GenBank/DDBJ whole genome shotgun (WGS) entry which is preliminary data.</text>
</comment>